<comment type="caution">
    <text evidence="1">The sequence shown here is derived from an EMBL/GenBank/DDBJ whole genome shotgun (WGS) entry which is preliminary data.</text>
</comment>
<reference evidence="1 2" key="1">
    <citation type="submission" date="2013-02" db="EMBL/GenBank/DDBJ databases">
        <title>Whole genome shotgun sequence of Gordonia malaquae NBRC 108250.</title>
        <authorList>
            <person name="Yoshida I."/>
            <person name="Hosoyama A."/>
            <person name="Tsuchikane K."/>
            <person name="Ando Y."/>
            <person name="Baba S."/>
            <person name="Ohji S."/>
            <person name="Hamada M."/>
            <person name="Tamura T."/>
            <person name="Yamazoe A."/>
            <person name="Yamazaki S."/>
            <person name="Fujita N."/>
        </authorList>
    </citation>
    <scope>NUCLEOTIDE SEQUENCE [LARGE SCALE GENOMIC DNA]</scope>
    <source>
        <strain evidence="1 2">NBRC 108250</strain>
    </source>
</reference>
<accession>M3VBE0</accession>
<gene>
    <name evidence="1" type="ORF">GM1_014_00910</name>
</gene>
<dbReference type="STRING" id="410332.SAMN04488550_1725"/>
<dbReference type="eggNOG" id="ENOG5032UW3">
    <property type="taxonomic scope" value="Bacteria"/>
</dbReference>
<dbReference type="AlphaFoldDB" id="M3VBE0"/>
<protein>
    <submittedName>
        <fullName evidence="1">Uncharacterized protein</fullName>
    </submittedName>
</protein>
<evidence type="ECO:0000313" key="2">
    <source>
        <dbReference type="Proteomes" id="UP000035009"/>
    </source>
</evidence>
<dbReference type="Proteomes" id="UP000035009">
    <property type="component" value="Unassembled WGS sequence"/>
</dbReference>
<sequence length="122" mass="13409">MSRVTLHRIESGSPSVTVGALVNAAEAVGLTIELSTTRPPVEERDEQAPVDPGMVEMVRVGDYPLLRAAVWQLDADTVLDGFEALRTYERNWRHLDHATVGTQEKALIQALADRYSKGVLLV</sequence>
<evidence type="ECO:0000313" key="1">
    <source>
        <dbReference type="EMBL" id="GAC80098.1"/>
    </source>
</evidence>
<name>M3VBE0_GORML</name>
<organism evidence="1 2">
    <name type="scientific">Gordonia malaquae NBRC 108250</name>
    <dbReference type="NCBI Taxonomy" id="1223542"/>
    <lineage>
        <taxon>Bacteria</taxon>
        <taxon>Bacillati</taxon>
        <taxon>Actinomycetota</taxon>
        <taxon>Actinomycetes</taxon>
        <taxon>Mycobacteriales</taxon>
        <taxon>Gordoniaceae</taxon>
        <taxon>Gordonia</taxon>
    </lineage>
</organism>
<proteinExistence type="predicted"/>
<dbReference type="EMBL" id="BAOP01000014">
    <property type="protein sequence ID" value="GAC80098.1"/>
    <property type="molecule type" value="Genomic_DNA"/>
</dbReference>
<keyword evidence="2" id="KW-1185">Reference proteome</keyword>